<dbReference type="EMBL" id="CYKH01001674">
    <property type="protein sequence ID" value="CUG88808.1"/>
    <property type="molecule type" value="Genomic_DNA"/>
</dbReference>
<protein>
    <recommendedName>
        <fullName evidence="11">Coatomer subunit epsilon</fullName>
    </recommendedName>
</protein>
<dbReference type="GO" id="GO:0006891">
    <property type="term" value="P:intra-Golgi vesicle-mediated transport"/>
    <property type="evidence" value="ECO:0007669"/>
    <property type="project" value="TreeGrafter"/>
</dbReference>
<dbReference type="GO" id="GO:0015031">
    <property type="term" value="P:protein transport"/>
    <property type="evidence" value="ECO:0007669"/>
    <property type="project" value="UniProtKB-UniRule"/>
</dbReference>
<dbReference type="GO" id="GO:0000139">
    <property type="term" value="C:Golgi membrane"/>
    <property type="evidence" value="ECO:0007669"/>
    <property type="project" value="UniProtKB-SubCell"/>
</dbReference>
<evidence type="ECO:0000256" key="11">
    <source>
        <dbReference type="PIRNR" id="PIRNR016478"/>
    </source>
</evidence>
<dbReference type="SUPFAM" id="SSF48452">
    <property type="entry name" value="TPR-like"/>
    <property type="match status" value="1"/>
</dbReference>
<organism evidence="12 13">
    <name type="scientific">Bodo saltans</name>
    <name type="common">Flagellated protozoan</name>
    <dbReference type="NCBI Taxonomy" id="75058"/>
    <lineage>
        <taxon>Eukaryota</taxon>
        <taxon>Discoba</taxon>
        <taxon>Euglenozoa</taxon>
        <taxon>Kinetoplastea</taxon>
        <taxon>Metakinetoplastina</taxon>
        <taxon>Eubodonida</taxon>
        <taxon>Bodonidae</taxon>
        <taxon>Bodo</taxon>
    </lineage>
</organism>
<reference evidence="13" key="1">
    <citation type="submission" date="2015-09" db="EMBL/GenBank/DDBJ databases">
        <authorList>
            <consortium name="Pathogen Informatics"/>
        </authorList>
    </citation>
    <scope>NUCLEOTIDE SEQUENCE [LARGE SCALE GENOMIC DNA]</scope>
    <source>
        <strain evidence="13">Lake Konstanz</strain>
    </source>
</reference>
<keyword evidence="6 11" id="KW-0931">ER-Golgi transport</keyword>
<comment type="function">
    <text evidence="11">The coatomer is a cytosolic protein complex that binds to dilysine motifs and reversibly associates with Golgi non-clathrin-coated vesicles, which further mediate biosynthetic protein transport from the ER, via the Golgi up to the trans Golgi network. The coatomer complex is required for budding from Golgi membranes, and is essential for the retrograde Golgi-to-ER transport of dilysine-tagged proteins.</text>
</comment>
<evidence type="ECO:0000256" key="7">
    <source>
        <dbReference type="ARBA" id="ARBA00022927"/>
    </source>
</evidence>
<dbReference type="GO" id="GO:0005198">
    <property type="term" value="F:structural molecule activity"/>
    <property type="evidence" value="ECO:0007669"/>
    <property type="project" value="UniProtKB-UniRule"/>
</dbReference>
<dbReference type="InterPro" id="IPR006822">
    <property type="entry name" value="Coatomer_esu"/>
</dbReference>
<keyword evidence="10 11" id="KW-0968">Cytoplasmic vesicle</keyword>
<keyword evidence="8 11" id="KW-0333">Golgi apparatus</keyword>
<dbReference type="VEuPathDB" id="TriTrypDB:BSAL_17390"/>
<comment type="subcellular location">
    <subcellularLocation>
        <location evidence="2">Cytoplasmic vesicle</location>
        <location evidence="2">COPI-coated vesicle membrane</location>
        <topology evidence="2">Peripheral membrane protein</topology>
        <orientation evidence="2">Cytoplasmic side</orientation>
    </subcellularLocation>
    <subcellularLocation>
        <location evidence="1">Golgi apparatus membrane</location>
        <topology evidence="1">Peripheral membrane protein</topology>
        <orientation evidence="1">Cytoplasmic side</orientation>
    </subcellularLocation>
</comment>
<keyword evidence="13" id="KW-1185">Reference proteome</keyword>
<gene>
    <name evidence="12" type="ORF">BSAL_17390</name>
</gene>
<evidence type="ECO:0000313" key="13">
    <source>
        <dbReference type="Proteomes" id="UP000051952"/>
    </source>
</evidence>
<dbReference type="Pfam" id="PF04733">
    <property type="entry name" value="Coatomer_E"/>
    <property type="match status" value="1"/>
</dbReference>
<accession>A0A0S4JK00</accession>
<name>A0A0S4JK00_BODSA</name>
<evidence type="ECO:0000313" key="12">
    <source>
        <dbReference type="EMBL" id="CUG88808.1"/>
    </source>
</evidence>
<dbReference type="OMA" id="MIVLSQH"/>
<dbReference type="GO" id="GO:0030126">
    <property type="term" value="C:COPI vesicle coat"/>
    <property type="evidence" value="ECO:0007669"/>
    <property type="project" value="TreeGrafter"/>
</dbReference>
<comment type="similarity">
    <text evidence="3 11">Belongs to the COPE family.</text>
</comment>
<dbReference type="PANTHER" id="PTHR10805:SF0">
    <property type="entry name" value="COATOMER SUBUNIT EPSILON"/>
    <property type="match status" value="1"/>
</dbReference>
<evidence type="ECO:0000256" key="5">
    <source>
        <dbReference type="ARBA" id="ARBA00022490"/>
    </source>
</evidence>
<evidence type="ECO:0000256" key="3">
    <source>
        <dbReference type="ARBA" id="ARBA00008827"/>
    </source>
</evidence>
<evidence type="ECO:0000256" key="8">
    <source>
        <dbReference type="ARBA" id="ARBA00023034"/>
    </source>
</evidence>
<dbReference type="AlphaFoldDB" id="A0A0S4JK00"/>
<evidence type="ECO:0000256" key="4">
    <source>
        <dbReference type="ARBA" id="ARBA00022448"/>
    </source>
</evidence>
<dbReference type="OrthoDB" id="310217at2759"/>
<sequence>MGDELFDVRNSLVVGNFHQAIAEGSNAKTVAKKPDDIAAFNVDRDALVARAQIGLGQFDPVIAELRNASHSTLVAVRQYAEFSRDIASGGDGSEALGKLVDAAGDVAGSKADAAVLAIAALIQSRDLSSALRLANKWTTALDAQAYVRQVIELRALTADALLRLQRPELAEKEVQLMKTLDDEATLTILTAGLVALRQGPAKRAKFDEAAQNFQEVSSRCGSSVLAMNLLALANLGRGRVADSEKNVLDALSKKSGDAETTANVVVVAAQAGKPLEQVQRLANQAKNVAGSNWAKTYNAMEDRFREAAAQLA</sequence>
<keyword evidence="5 11" id="KW-0963">Cytoplasm</keyword>
<evidence type="ECO:0000256" key="2">
    <source>
        <dbReference type="ARBA" id="ARBA00004347"/>
    </source>
</evidence>
<dbReference type="GO" id="GO:0006890">
    <property type="term" value="P:retrograde vesicle-mediated transport, Golgi to endoplasmic reticulum"/>
    <property type="evidence" value="ECO:0007669"/>
    <property type="project" value="UniProtKB-UniRule"/>
</dbReference>
<dbReference type="PANTHER" id="PTHR10805">
    <property type="entry name" value="COATOMER SUBUNIT EPSILON"/>
    <property type="match status" value="1"/>
</dbReference>
<keyword evidence="9 11" id="KW-0472">Membrane</keyword>
<evidence type="ECO:0000256" key="6">
    <source>
        <dbReference type="ARBA" id="ARBA00022892"/>
    </source>
</evidence>
<dbReference type="GO" id="GO:0006888">
    <property type="term" value="P:endoplasmic reticulum to Golgi vesicle-mediated transport"/>
    <property type="evidence" value="ECO:0007669"/>
    <property type="project" value="TreeGrafter"/>
</dbReference>
<dbReference type="Proteomes" id="UP000051952">
    <property type="component" value="Unassembled WGS sequence"/>
</dbReference>
<keyword evidence="4 11" id="KW-0813">Transport</keyword>
<proteinExistence type="inferred from homology"/>
<dbReference type="Gene3D" id="1.25.40.10">
    <property type="entry name" value="Tetratricopeptide repeat domain"/>
    <property type="match status" value="1"/>
</dbReference>
<evidence type="ECO:0000256" key="9">
    <source>
        <dbReference type="ARBA" id="ARBA00023136"/>
    </source>
</evidence>
<dbReference type="InterPro" id="IPR011990">
    <property type="entry name" value="TPR-like_helical_dom_sf"/>
</dbReference>
<keyword evidence="7 11" id="KW-0653">Protein transport</keyword>
<evidence type="ECO:0000256" key="1">
    <source>
        <dbReference type="ARBA" id="ARBA00004255"/>
    </source>
</evidence>
<dbReference type="PIRSF" id="PIRSF016478">
    <property type="entry name" value="Coatomer_esu"/>
    <property type="match status" value="1"/>
</dbReference>
<evidence type="ECO:0000256" key="10">
    <source>
        <dbReference type="ARBA" id="ARBA00023329"/>
    </source>
</evidence>